<sequence>MIRRHVIVHGSVQGVGFRYSAALEARRLGVAGWARNRPEGTVELEIEGAEASVDAMLDWLTTGPQGAVVERTDVSAREPDGESGFGITG</sequence>
<evidence type="ECO:0000256" key="5">
    <source>
        <dbReference type="PROSITE-ProRule" id="PRU00520"/>
    </source>
</evidence>
<dbReference type="PANTHER" id="PTHR47268">
    <property type="entry name" value="ACYLPHOSPHATASE"/>
    <property type="match status" value="1"/>
</dbReference>
<dbReference type="EC" id="3.6.1.7" evidence="2 5"/>
<dbReference type="InterPro" id="IPR001792">
    <property type="entry name" value="Acylphosphatase-like_dom"/>
</dbReference>
<dbReference type="PROSITE" id="PS51160">
    <property type="entry name" value="ACYLPHOSPHATASE_3"/>
    <property type="match status" value="1"/>
</dbReference>
<dbReference type="PRINTS" id="PR00112">
    <property type="entry name" value="ACYLPHPHTASE"/>
</dbReference>
<dbReference type="InterPro" id="IPR017968">
    <property type="entry name" value="Acylphosphatase_CS"/>
</dbReference>
<dbReference type="InterPro" id="IPR036046">
    <property type="entry name" value="Acylphosphatase-like_dom_sf"/>
</dbReference>
<proteinExistence type="inferred from homology"/>
<dbReference type="RefSeq" id="WP_179552058.1">
    <property type="nucleotide sequence ID" value="NZ_JACCFI010000001.1"/>
</dbReference>
<keyword evidence="10" id="KW-1185">Reference proteome</keyword>
<dbReference type="Pfam" id="PF00708">
    <property type="entry name" value="Acylphosphatase"/>
    <property type="match status" value="1"/>
</dbReference>
<organism evidence="9 10">
    <name type="scientific">Agromyces hippuratus</name>
    <dbReference type="NCBI Taxonomy" id="286438"/>
    <lineage>
        <taxon>Bacteria</taxon>
        <taxon>Bacillati</taxon>
        <taxon>Actinomycetota</taxon>
        <taxon>Actinomycetes</taxon>
        <taxon>Micrococcales</taxon>
        <taxon>Microbacteriaceae</taxon>
        <taxon>Agromyces</taxon>
    </lineage>
</organism>
<evidence type="ECO:0000259" key="8">
    <source>
        <dbReference type="PROSITE" id="PS51160"/>
    </source>
</evidence>
<keyword evidence="5 6" id="KW-0378">Hydrolase</keyword>
<dbReference type="Gene3D" id="3.30.70.100">
    <property type="match status" value="1"/>
</dbReference>
<dbReference type="EMBL" id="JACCFI010000001">
    <property type="protein sequence ID" value="NYG22219.1"/>
    <property type="molecule type" value="Genomic_DNA"/>
</dbReference>
<evidence type="ECO:0000256" key="6">
    <source>
        <dbReference type="RuleBase" id="RU000553"/>
    </source>
</evidence>
<name>A0A852WW90_9MICO</name>
<dbReference type="SUPFAM" id="SSF54975">
    <property type="entry name" value="Acylphosphatase/BLUF domain-like"/>
    <property type="match status" value="1"/>
</dbReference>
<evidence type="ECO:0000256" key="1">
    <source>
        <dbReference type="ARBA" id="ARBA00005614"/>
    </source>
</evidence>
<dbReference type="PROSITE" id="PS00150">
    <property type="entry name" value="ACYLPHOSPHATASE_1"/>
    <property type="match status" value="1"/>
</dbReference>
<comment type="similarity">
    <text evidence="1 7">Belongs to the acylphosphatase family.</text>
</comment>
<evidence type="ECO:0000256" key="4">
    <source>
        <dbReference type="ARBA" id="ARBA00047645"/>
    </source>
</evidence>
<gene>
    <name evidence="9" type="ORF">BJY17_002966</name>
</gene>
<feature type="active site" evidence="5">
    <location>
        <position position="18"/>
    </location>
</feature>
<dbReference type="AlphaFoldDB" id="A0A852WW90"/>
<dbReference type="InterPro" id="IPR020456">
    <property type="entry name" value="Acylphosphatase"/>
</dbReference>
<dbReference type="GO" id="GO:0003998">
    <property type="term" value="F:acylphosphatase activity"/>
    <property type="evidence" value="ECO:0007669"/>
    <property type="project" value="UniProtKB-EC"/>
</dbReference>
<dbReference type="Proteomes" id="UP000549066">
    <property type="component" value="Unassembled WGS sequence"/>
</dbReference>
<reference evidence="9 10" key="1">
    <citation type="submission" date="2020-07" db="EMBL/GenBank/DDBJ databases">
        <title>Sequencing the genomes of 1000 actinobacteria strains.</title>
        <authorList>
            <person name="Klenk H.-P."/>
        </authorList>
    </citation>
    <scope>NUCLEOTIDE SEQUENCE [LARGE SCALE GENOMIC DNA]</scope>
    <source>
        <strain evidence="9 10">DSM 8598</strain>
    </source>
</reference>
<feature type="active site" evidence="5">
    <location>
        <position position="36"/>
    </location>
</feature>
<dbReference type="PANTHER" id="PTHR47268:SF4">
    <property type="entry name" value="ACYLPHOSPHATASE"/>
    <property type="match status" value="1"/>
</dbReference>
<comment type="catalytic activity">
    <reaction evidence="4 5 6">
        <text>an acyl phosphate + H2O = a carboxylate + phosphate + H(+)</text>
        <dbReference type="Rhea" id="RHEA:14965"/>
        <dbReference type="ChEBI" id="CHEBI:15377"/>
        <dbReference type="ChEBI" id="CHEBI:15378"/>
        <dbReference type="ChEBI" id="CHEBI:29067"/>
        <dbReference type="ChEBI" id="CHEBI:43474"/>
        <dbReference type="ChEBI" id="CHEBI:59918"/>
        <dbReference type="EC" id="3.6.1.7"/>
    </reaction>
</comment>
<evidence type="ECO:0000313" key="9">
    <source>
        <dbReference type="EMBL" id="NYG22219.1"/>
    </source>
</evidence>
<protein>
    <recommendedName>
        <fullName evidence="3 5">Acylphosphatase</fullName>
        <ecNumber evidence="2 5">3.6.1.7</ecNumber>
    </recommendedName>
</protein>
<evidence type="ECO:0000256" key="7">
    <source>
        <dbReference type="RuleBase" id="RU004168"/>
    </source>
</evidence>
<evidence type="ECO:0000313" key="10">
    <source>
        <dbReference type="Proteomes" id="UP000549066"/>
    </source>
</evidence>
<dbReference type="PROSITE" id="PS00151">
    <property type="entry name" value="ACYLPHOSPHATASE_2"/>
    <property type="match status" value="1"/>
</dbReference>
<comment type="caution">
    <text evidence="9">The sequence shown here is derived from an EMBL/GenBank/DDBJ whole genome shotgun (WGS) entry which is preliminary data.</text>
</comment>
<evidence type="ECO:0000256" key="3">
    <source>
        <dbReference type="ARBA" id="ARBA00015991"/>
    </source>
</evidence>
<accession>A0A852WW90</accession>
<evidence type="ECO:0000256" key="2">
    <source>
        <dbReference type="ARBA" id="ARBA00012150"/>
    </source>
</evidence>
<feature type="domain" description="Acylphosphatase-like" evidence="8">
    <location>
        <begin position="3"/>
        <end position="89"/>
    </location>
</feature>